<dbReference type="STRING" id="4072.A0A2G2Z8N0"/>
<dbReference type="Proteomes" id="UP000222542">
    <property type="component" value="Unassembled WGS sequence"/>
</dbReference>
<comment type="cofactor">
    <cofactor evidence="1">
        <name>L-ascorbate</name>
        <dbReference type="ChEBI" id="CHEBI:38290"/>
    </cofactor>
</comment>
<dbReference type="GO" id="GO:0031418">
    <property type="term" value="F:L-ascorbic acid binding"/>
    <property type="evidence" value="ECO:0007669"/>
    <property type="project" value="UniProtKB-KW"/>
</dbReference>
<evidence type="ECO:0000256" key="9">
    <source>
        <dbReference type="ARBA" id="ARBA00050508"/>
    </source>
</evidence>
<dbReference type="PRINTS" id="PR00682">
    <property type="entry name" value="IPNSYNTHASE"/>
</dbReference>
<comment type="catalytic activity">
    <reaction evidence="9">
        <text>gibberellin A12 + 2 2-oxoglutarate + 3 O2 + H(+) = gibberellin A9 + 2 succinate + 3 CO2 + 2 H2O</text>
        <dbReference type="Rhea" id="RHEA:60772"/>
        <dbReference type="ChEBI" id="CHEBI:15377"/>
        <dbReference type="ChEBI" id="CHEBI:15378"/>
        <dbReference type="ChEBI" id="CHEBI:15379"/>
        <dbReference type="ChEBI" id="CHEBI:16526"/>
        <dbReference type="ChEBI" id="CHEBI:16810"/>
        <dbReference type="ChEBI" id="CHEBI:30031"/>
        <dbReference type="ChEBI" id="CHEBI:58627"/>
        <dbReference type="ChEBI" id="CHEBI:73255"/>
    </reaction>
    <physiologicalReaction direction="left-to-right" evidence="9">
        <dbReference type="Rhea" id="RHEA:60773"/>
    </physiologicalReaction>
</comment>
<dbReference type="GO" id="GO:0009826">
    <property type="term" value="P:unidimensional cell growth"/>
    <property type="evidence" value="ECO:0000318"/>
    <property type="project" value="GO_Central"/>
</dbReference>
<accession>A0A2G2Z8N0</accession>
<dbReference type="Gramene" id="PHT78363">
    <property type="protein sequence ID" value="PHT78363"/>
    <property type="gene ID" value="T459_16415"/>
</dbReference>
<dbReference type="GO" id="GO:0009805">
    <property type="term" value="P:coumarin biosynthetic process"/>
    <property type="evidence" value="ECO:0007669"/>
    <property type="project" value="UniProtKB-ARBA"/>
</dbReference>
<name>A0A2G2Z8N0_CAPAN</name>
<dbReference type="AlphaFoldDB" id="A0A2G2Z8N0"/>
<dbReference type="PANTHER" id="PTHR47990">
    <property type="entry name" value="2-OXOGLUTARATE (2OG) AND FE(II)-DEPENDENT OXYGENASE SUPERFAMILY PROTEIN-RELATED"/>
    <property type="match status" value="1"/>
</dbReference>
<evidence type="ECO:0000256" key="6">
    <source>
        <dbReference type="ARBA" id="ARBA00023004"/>
    </source>
</evidence>
<dbReference type="Pfam" id="PF14226">
    <property type="entry name" value="DIOX_N"/>
    <property type="match status" value="1"/>
</dbReference>
<dbReference type="GO" id="GO:0009908">
    <property type="term" value="P:flower development"/>
    <property type="evidence" value="ECO:0000318"/>
    <property type="project" value="GO_Central"/>
</dbReference>
<keyword evidence="4" id="KW-0847">Vitamin C</keyword>
<evidence type="ECO:0000256" key="4">
    <source>
        <dbReference type="ARBA" id="ARBA00022896"/>
    </source>
</evidence>
<comment type="caution">
    <text evidence="12">The sequence shown here is derived from an EMBL/GenBank/DDBJ whole genome shotgun (WGS) entry which is preliminary data.</text>
</comment>
<evidence type="ECO:0000313" key="12">
    <source>
        <dbReference type="EMBL" id="PHT78363.1"/>
    </source>
</evidence>
<evidence type="ECO:0000256" key="1">
    <source>
        <dbReference type="ARBA" id="ARBA00001961"/>
    </source>
</evidence>
<comment type="pathway">
    <text evidence="2">Hormone biosynthesis.</text>
</comment>
<comment type="pathway">
    <text evidence="7">Plant hormone biosynthesis; gibberellin biosynthesis.</text>
</comment>
<dbReference type="FunFam" id="2.60.120.330:FF:000003">
    <property type="entry name" value="Gibberellin 20 oxidase 2"/>
    <property type="match status" value="1"/>
</dbReference>
<dbReference type="InterPro" id="IPR044861">
    <property type="entry name" value="IPNS-like_FE2OG_OXY"/>
</dbReference>
<organism evidence="12 13">
    <name type="scientific">Capsicum annuum</name>
    <name type="common">Capsicum pepper</name>
    <dbReference type="NCBI Taxonomy" id="4072"/>
    <lineage>
        <taxon>Eukaryota</taxon>
        <taxon>Viridiplantae</taxon>
        <taxon>Streptophyta</taxon>
        <taxon>Embryophyta</taxon>
        <taxon>Tracheophyta</taxon>
        <taxon>Spermatophyta</taxon>
        <taxon>Magnoliopsida</taxon>
        <taxon>eudicotyledons</taxon>
        <taxon>Gunneridae</taxon>
        <taxon>Pentapetalae</taxon>
        <taxon>asterids</taxon>
        <taxon>lamiids</taxon>
        <taxon>Solanales</taxon>
        <taxon>Solanaceae</taxon>
        <taxon>Solanoideae</taxon>
        <taxon>Capsiceae</taxon>
        <taxon>Capsicum</taxon>
    </lineage>
</organism>
<dbReference type="InterPro" id="IPR005123">
    <property type="entry name" value="Oxoglu/Fe-dep_dioxygenase_dom"/>
</dbReference>
<evidence type="ECO:0000256" key="7">
    <source>
        <dbReference type="ARBA" id="ARBA00037909"/>
    </source>
</evidence>
<feature type="domain" description="Fe2OG dioxygenase" evidence="11">
    <location>
        <begin position="214"/>
        <end position="309"/>
    </location>
</feature>
<protein>
    <submittedName>
        <fullName evidence="12">Gibberellin 20 oxidase 3</fullName>
    </submittedName>
</protein>
<evidence type="ECO:0000256" key="5">
    <source>
        <dbReference type="ARBA" id="ARBA00023002"/>
    </source>
</evidence>
<reference evidence="12 13" key="2">
    <citation type="journal article" date="2017" name="Genome Biol.">
        <title>New reference genome sequences of hot pepper reveal the massive evolution of plant disease-resistance genes by retroduplication.</title>
        <authorList>
            <person name="Kim S."/>
            <person name="Park J."/>
            <person name="Yeom S.I."/>
            <person name="Kim Y.M."/>
            <person name="Seo E."/>
            <person name="Kim K.T."/>
            <person name="Kim M.S."/>
            <person name="Lee J.M."/>
            <person name="Cheong K."/>
            <person name="Shin H.S."/>
            <person name="Kim S.B."/>
            <person name="Han K."/>
            <person name="Lee J."/>
            <person name="Park M."/>
            <person name="Lee H.A."/>
            <person name="Lee H.Y."/>
            <person name="Lee Y."/>
            <person name="Oh S."/>
            <person name="Lee J.H."/>
            <person name="Choi E."/>
            <person name="Choi E."/>
            <person name="Lee S.E."/>
            <person name="Jeon J."/>
            <person name="Kim H."/>
            <person name="Choi G."/>
            <person name="Song H."/>
            <person name="Lee J."/>
            <person name="Lee S.C."/>
            <person name="Kwon J.K."/>
            <person name="Lee H.Y."/>
            <person name="Koo N."/>
            <person name="Hong Y."/>
            <person name="Kim R.W."/>
            <person name="Kang W.H."/>
            <person name="Huh J.H."/>
            <person name="Kang B.C."/>
            <person name="Yang T.J."/>
            <person name="Lee Y.H."/>
            <person name="Bennetzen J.L."/>
            <person name="Choi D."/>
        </authorList>
    </citation>
    <scope>NUCLEOTIDE SEQUENCE [LARGE SCALE GENOMIC DNA]</scope>
    <source>
        <strain evidence="13">cv. CM334</strain>
    </source>
</reference>
<evidence type="ECO:0000256" key="2">
    <source>
        <dbReference type="ARBA" id="ARBA00004972"/>
    </source>
</evidence>
<dbReference type="GO" id="GO:0009686">
    <property type="term" value="P:gibberellin biosynthetic process"/>
    <property type="evidence" value="ECO:0000318"/>
    <property type="project" value="GO_Central"/>
</dbReference>
<dbReference type="GO" id="GO:0009416">
    <property type="term" value="P:response to light stimulus"/>
    <property type="evidence" value="ECO:0000318"/>
    <property type="project" value="GO_Central"/>
</dbReference>
<keyword evidence="5 10" id="KW-0560">Oxidoreductase</keyword>
<evidence type="ECO:0000313" key="13">
    <source>
        <dbReference type="Proteomes" id="UP000222542"/>
    </source>
</evidence>
<dbReference type="InterPro" id="IPR026992">
    <property type="entry name" value="DIOX_N"/>
</dbReference>
<dbReference type="GO" id="GO:0002238">
    <property type="term" value="P:response to molecule of fungal origin"/>
    <property type="evidence" value="ECO:0007669"/>
    <property type="project" value="UniProtKB-ARBA"/>
</dbReference>
<keyword evidence="13" id="KW-1185">Reference proteome</keyword>
<dbReference type="GO" id="GO:0045544">
    <property type="term" value="F:gibberellin 20-oxidase activity"/>
    <property type="evidence" value="ECO:0000318"/>
    <property type="project" value="GO_Central"/>
</dbReference>
<dbReference type="InterPro" id="IPR050231">
    <property type="entry name" value="Iron_ascorbate_oxido_reductase"/>
</dbReference>
<reference evidence="12 13" key="1">
    <citation type="journal article" date="2014" name="Nat. Genet.">
        <title>Genome sequence of the hot pepper provides insights into the evolution of pungency in Capsicum species.</title>
        <authorList>
            <person name="Kim S."/>
            <person name="Park M."/>
            <person name="Yeom S.I."/>
            <person name="Kim Y.M."/>
            <person name="Lee J.M."/>
            <person name="Lee H.A."/>
            <person name="Seo E."/>
            <person name="Choi J."/>
            <person name="Cheong K."/>
            <person name="Kim K.T."/>
            <person name="Jung K."/>
            <person name="Lee G.W."/>
            <person name="Oh S.K."/>
            <person name="Bae C."/>
            <person name="Kim S.B."/>
            <person name="Lee H.Y."/>
            <person name="Kim S.Y."/>
            <person name="Kim M.S."/>
            <person name="Kang B.C."/>
            <person name="Jo Y.D."/>
            <person name="Yang H.B."/>
            <person name="Jeong H.J."/>
            <person name="Kang W.H."/>
            <person name="Kwon J.K."/>
            <person name="Shin C."/>
            <person name="Lim J.Y."/>
            <person name="Park J.H."/>
            <person name="Huh J.H."/>
            <person name="Kim J.S."/>
            <person name="Kim B.D."/>
            <person name="Cohen O."/>
            <person name="Paran I."/>
            <person name="Suh M.C."/>
            <person name="Lee S.B."/>
            <person name="Kim Y.K."/>
            <person name="Shin Y."/>
            <person name="Noh S.J."/>
            <person name="Park J."/>
            <person name="Seo Y.S."/>
            <person name="Kwon S.Y."/>
            <person name="Kim H.A."/>
            <person name="Park J.M."/>
            <person name="Kim H.J."/>
            <person name="Choi S.B."/>
            <person name="Bosland P.W."/>
            <person name="Reeves G."/>
            <person name="Jo S.H."/>
            <person name="Lee B.W."/>
            <person name="Cho H.T."/>
            <person name="Choi H.S."/>
            <person name="Lee M.S."/>
            <person name="Yu Y."/>
            <person name="Do Choi Y."/>
            <person name="Park B.S."/>
            <person name="van Deynze A."/>
            <person name="Ashrafi H."/>
            <person name="Hill T."/>
            <person name="Kim W.T."/>
            <person name="Pai H.S."/>
            <person name="Ahn H.K."/>
            <person name="Yeam I."/>
            <person name="Giovannoni J.J."/>
            <person name="Rose J.K."/>
            <person name="Sorensen I."/>
            <person name="Lee S.J."/>
            <person name="Kim R.W."/>
            <person name="Choi I.Y."/>
            <person name="Choi B.S."/>
            <person name="Lim J.S."/>
            <person name="Lee Y.H."/>
            <person name="Choi D."/>
        </authorList>
    </citation>
    <scope>NUCLEOTIDE SEQUENCE [LARGE SCALE GENOMIC DNA]</scope>
    <source>
        <strain evidence="13">cv. CM334</strain>
    </source>
</reference>
<dbReference type="PROSITE" id="PS51471">
    <property type="entry name" value="FE2OG_OXY"/>
    <property type="match status" value="1"/>
</dbReference>
<evidence type="ECO:0000256" key="8">
    <source>
        <dbReference type="ARBA" id="ARBA00043997"/>
    </source>
</evidence>
<sequence>MVTRSKSPITQKSDENKIVIFDSSVMKHESIPRQFIWLDHEKPCNGAPELDVTLIDLGAFRSGYPIDAERACTLVAEACRNHGFIVVVNHGVNTSLISLAHPNMGMFFELPLSEKQKSRRNRGEHSGYASSFTERFSSELPWKETLSFSYYAKEGSSDRVDEYFKRTMGENFSHIGLFYQKYCNVMNTLSFGIMELLGVSLRVNRNHFKQFFEENESIMRLNYYPPYKKPDLTLGTMPHCDLTSLTILHQDSVAGFQVFMDNHSTHYDICFFLFDLLQALSNGRYKSCLHRAVINNKTPRKSLVFFLCPKKDKVVSLPTELVDSNNPKIYLDFTWRTFLEFIQKHYRADINTLQIFSDLLQPRTATI</sequence>
<dbReference type="OMA" id="STHYDIC"/>
<dbReference type="GO" id="GO:0046872">
    <property type="term" value="F:metal ion binding"/>
    <property type="evidence" value="ECO:0007669"/>
    <property type="project" value="UniProtKB-KW"/>
</dbReference>
<proteinExistence type="inferred from homology"/>
<gene>
    <name evidence="12" type="ORF">T459_16415</name>
</gene>
<evidence type="ECO:0000256" key="10">
    <source>
        <dbReference type="RuleBase" id="RU003682"/>
    </source>
</evidence>
<dbReference type="InterPro" id="IPR027443">
    <property type="entry name" value="IPNS-like_sf"/>
</dbReference>
<dbReference type="Gene3D" id="2.60.120.330">
    <property type="entry name" value="B-lactam Antibiotic, Isopenicillin N Synthase, Chain"/>
    <property type="match status" value="1"/>
</dbReference>
<dbReference type="EMBL" id="AYRZ02000006">
    <property type="protein sequence ID" value="PHT78363.1"/>
    <property type="molecule type" value="Genomic_DNA"/>
</dbReference>
<evidence type="ECO:0000259" key="11">
    <source>
        <dbReference type="PROSITE" id="PS51471"/>
    </source>
</evidence>
<evidence type="ECO:0000256" key="3">
    <source>
        <dbReference type="ARBA" id="ARBA00022723"/>
    </source>
</evidence>
<dbReference type="SUPFAM" id="SSF51197">
    <property type="entry name" value="Clavaminate synthase-like"/>
    <property type="match status" value="1"/>
</dbReference>
<comment type="similarity">
    <text evidence="8">Belongs to the iron/ascorbate-dependent oxidoreductase family. GA20OX subfamily.</text>
</comment>
<keyword evidence="3 10" id="KW-0479">Metal-binding</keyword>
<keyword evidence="6 10" id="KW-0408">Iron</keyword>
<dbReference type="Pfam" id="PF03171">
    <property type="entry name" value="2OG-FeII_Oxy"/>
    <property type="match status" value="1"/>
</dbReference>